<dbReference type="InterPro" id="IPR018391">
    <property type="entry name" value="PQQ_b-propeller_rpt"/>
</dbReference>
<organism evidence="6 7">
    <name type="scientific">Amphiplicatus metriothermophilus</name>
    <dbReference type="NCBI Taxonomy" id="1519374"/>
    <lineage>
        <taxon>Bacteria</taxon>
        <taxon>Pseudomonadati</taxon>
        <taxon>Pseudomonadota</taxon>
        <taxon>Alphaproteobacteria</taxon>
        <taxon>Parvularculales</taxon>
        <taxon>Parvularculaceae</taxon>
        <taxon>Amphiplicatus</taxon>
    </lineage>
</organism>
<keyword evidence="3" id="KW-0560">Oxidoreductase</keyword>
<keyword evidence="4" id="KW-0472">Membrane</keyword>
<dbReference type="SUPFAM" id="SSF50998">
    <property type="entry name" value="Quinoprotein alcohol dehydrogenase-like"/>
    <property type="match status" value="1"/>
</dbReference>
<evidence type="ECO:0000256" key="3">
    <source>
        <dbReference type="ARBA" id="ARBA00023002"/>
    </source>
</evidence>
<dbReference type="GO" id="GO:0048038">
    <property type="term" value="F:quinone binding"/>
    <property type="evidence" value="ECO:0007669"/>
    <property type="project" value="InterPro"/>
</dbReference>
<keyword evidence="4" id="KW-0812">Transmembrane</keyword>
<dbReference type="GO" id="GO:0016020">
    <property type="term" value="C:membrane"/>
    <property type="evidence" value="ECO:0007669"/>
    <property type="project" value="InterPro"/>
</dbReference>
<name>A0A239PKH7_9PROT</name>
<reference evidence="6 7" key="1">
    <citation type="submission" date="2017-07" db="EMBL/GenBank/DDBJ databases">
        <authorList>
            <person name="Sun Z.S."/>
            <person name="Albrecht U."/>
            <person name="Echele G."/>
            <person name="Lee C.C."/>
        </authorList>
    </citation>
    <scope>NUCLEOTIDE SEQUENCE [LARGE SCALE GENOMIC DNA]</scope>
    <source>
        <strain evidence="6 7">CGMCC 1.12710</strain>
    </source>
</reference>
<dbReference type="InterPro" id="IPR011047">
    <property type="entry name" value="Quinoprotein_ADH-like_sf"/>
</dbReference>
<comment type="cofactor">
    <cofactor evidence="1">
        <name>pyrroloquinoline quinone</name>
        <dbReference type="ChEBI" id="CHEBI:58442"/>
    </cofactor>
</comment>
<evidence type="ECO:0000313" key="7">
    <source>
        <dbReference type="Proteomes" id="UP000198346"/>
    </source>
</evidence>
<dbReference type="Proteomes" id="UP000198346">
    <property type="component" value="Unassembled WGS sequence"/>
</dbReference>
<comment type="similarity">
    <text evidence="2">Belongs to the bacterial PQQ dehydrogenase family.</text>
</comment>
<dbReference type="PANTHER" id="PTHR32303:SF4">
    <property type="entry name" value="QUINOPROTEIN GLUCOSE DEHYDROGENASE"/>
    <property type="match status" value="1"/>
</dbReference>
<dbReference type="InterPro" id="IPR017511">
    <property type="entry name" value="PQQ_mDH"/>
</dbReference>
<dbReference type="CDD" id="cd10280">
    <property type="entry name" value="PQQ_mGDH"/>
    <property type="match status" value="1"/>
</dbReference>
<dbReference type="GO" id="GO:0008876">
    <property type="term" value="F:quinoprotein glucose dehydrogenase activity"/>
    <property type="evidence" value="ECO:0007669"/>
    <property type="project" value="TreeGrafter"/>
</dbReference>
<evidence type="ECO:0000256" key="4">
    <source>
        <dbReference type="SAM" id="Phobius"/>
    </source>
</evidence>
<protein>
    <submittedName>
        <fullName evidence="6">Quinoprotein glucose dehydrogenase</fullName>
    </submittedName>
</protein>
<accession>A0A239PKH7</accession>
<sequence>MGRLQAGAACFLLALAADGAGRAGDWPAYGGDQGGMKYSAAAQITPRNVAELIPVWTYRTGHMAAPARAVQGSKFQTTPILAEDRLALCTPFNTAIALDPATGEELWRHDPGVDYDERPANAFNCRGVAFWRDVDAVPRRPCTKRIFMATNDSRLVALDHGTGKPCEGFGQGGIVEIDYGMPLGWPGEAQISSAPAIVGDVVVVGSALADNFRVEAPRGVVRGFDARTGEQLWAWDPIPRDDAARDLGWPADAPPQEGHANVWAPMSVDEARGLVFLPTSSPSPDFFGGLRAGDNRHANSVVALEAATGEIRWAFQTVHHDVWDYDVPAAPALAMLPIGGETRDAVVQVTKMGLIFVLDRDTGEPLIPVEERPAPQGGVAGEVLSPTQPFPVAPPPLVPSTIRPQDAWGLTPFDRGACRKAIAAARAEGLYTPPSLEGTIVYPFTGGGANWGGAAFDPDTNRLFAPTMNAMHLVTLVPKSRTDENYHPIHGGEQAPMRGAPYAMRRQMMLSPLGLPCNPPPWGELHAVDLGAGEIAWSAPLGTTEELAPLGLALKTGTPNAGGPLVTAGGLVFIGAAMDDYLRAFDAATGAELWQGRLPAGGQASPMTYEWRGRQYVVIAAGGHSEAGTRKGDYVVAFALPREGDKRPGFASRLLDKPGRRFALNLIVLFMAAGALVALGVALWRRRAARSFHNPADGSSPPREHG</sequence>
<proteinExistence type="inferred from homology"/>
<dbReference type="EMBL" id="FZQA01000001">
    <property type="protein sequence ID" value="SNT68060.1"/>
    <property type="molecule type" value="Genomic_DNA"/>
</dbReference>
<dbReference type="PANTHER" id="PTHR32303">
    <property type="entry name" value="QUINOPROTEIN ALCOHOL DEHYDROGENASE (CYTOCHROME C)"/>
    <property type="match status" value="1"/>
</dbReference>
<evidence type="ECO:0000256" key="1">
    <source>
        <dbReference type="ARBA" id="ARBA00001931"/>
    </source>
</evidence>
<feature type="transmembrane region" description="Helical" evidence="4">
    <location>
        <begin position="662"/>
        <end position="684"/>
    </location>
</feature>
<evidence type="ECO:0000259" key="5">
    <source>
        <dbReference type="Pfam" id="PF01011"/>
    </source>
</evidence>
<dbReference type="RefSeq" id="WP_089411044.1">
    <property type="nucleotide sequence ID" value="NZ_FZQA01000001.1"/>
</dbReference>
<keyword evidence="7" id="KW-1185">Reference proteome</keyword>
<gene>
    <name evidence="6" type="ORF">SAMN06297382_0556</name>
</gene>
<evidence type="ECO:0000256" key="2">
    <source>
        <dbReference type="ARBA" id="ARBA00008156"/>
    </source>
</evidence>
<dbReference type="SMART" id="SM00564">
    <property type="entry name" value="PQQ"/>
    <property type="match status" value="4"/>
</dbReference>
<keyword evidence="4" id="KW-1133">Transmembrane helix</keyword>
<dbReference type="Gene3D" id="2.140.10.10">
    <property type="entry name" value="Quinoprotein alcohol dehydrogenase-like superfamily"/>
    <property type="match status" value="2"/>
</dbReference>
<evidence type="ECO:0000313" key="6">
    <source>
        <dbReference type="EMBL" id="SNT68060.1"/>
    </source>
</evidence>
<dbReference type="InterPro" id="IPR002372">
    <property type="entry name" value="PQQ_rpt_dom"/>
</dbReference>
<dbReference type="OrthoDB" id="9794322at2"/>
<feature type="domain" description="Pyrrolo-quinoline quinone repeat" evidence="5">
    <location>
        <begin position="26"/>
        <end position="617"/>
    </location>
</feature>
<dbReference type="AlphaFoldDB" id="A0A239PKH7"/>
<dbReference type="Pfam" id="PF01011">
    <property type="entry name" value="PQQ"/>
    <property type="match status" value="1"/>
</dbReference>